<comment type="caution">
    <text evidence="1">The sequence shown here is derived from an EMBL/GenBank/DDBJ whole genome shotgun (WGS) entry which is preliminary data.</text>
</comment>
<organism evidence="1 2">
    <name type="scientific">Thraustotheca clavata</name>
    <dbReference type="NCBI Taxonomy" id="74557"/>
    <lineage>
        <taxon>Eukaryota</taxon>
        <taxon>Sar</taxon>
        <taxon>Stramenopiles</taxon>
        <taxon>Oomycota</taxon>
        <taxon>Saprolegniomycetes</taxon>
        <taxon>Saprolegniales</taxon>
        <taxon>Achlyaceae</taxon>
        <taxon>Thraustotheca</taxon>
    </lineage>
</organism>
<name>A0A1W0A5I2_9STRA</name>
<evidence type="ECO:0000313" key="1">
    <source>
        <dbReference type="EMBL" id="OQS05469.1"/>
    </source>
</evidence>
<dbReference type="PANTHER" id="PTHR16052">
    <property type="entry name" value="TBCC DOMAIN-CONTAINING PROTEIN 1"/>
    <property type="match status" value="1"/>
</dbReference>
<keyword evidence="2" id="KW-1185">Reference proteome</keyword>
<reference evidence="1 2" key="1">
    <citation type="journal article" date="2014" name="Genome Biol. Evol.">
        <title>The secreted proteins of Achlya hypogyna and Thraustotheca clavata identify the ancestral oomycete secretome and reveal gene acquisitions by horizontal gene transfer.</title>
        <authorList>
            <person name="Misner I."/>
            <person name="Blouin N."/>
            <person name="Leonard G."/>
            <person name="Richards T.A."/>
            <person name="Lane C.E."/>
        </authorList>
    </citation>
    <scope>NUCLEOTIDE SEQUENCE [LARGE SCALE GENOMIC DNA]</scope>
    <source>
        <strain evidence="1 2">ATCC 34112</strain>
    </source>
</reference>
<sequence length="491" mass="56276">MAQRVWVRMELFEHFALQFPSRCMMNLTPLNVSQAVSALHALEPRDKDTVARLISFDTWSKVASKLLQWKEHECRAFWLVLVVLHRQIRVPSERNETLAVENLADEDYYVKETIPLFKLVIFLFLHLEKLLQQSKSKAKPALEAFNAVYLYLLRIKIDFILIPMPHITPNGASPASPHAIGLKDRSESELQYLNFIKNHLDTLIVLLFDIQPQGPDDTYEDVLLETEHVDLLGFLLAGGDSFLKQKYYFSSVYPKWQQSTQRASKISKWLKKYMTLNDTLYPPIGFALTPSMQFQLNGGFDLSPRGSYDMDDSEGCCYLQRNCLDSRFNIYTPRRSIFTGDNRGLQIGPYNCSYPLLEVHLNVSSFCYIPKTPGHWDKFICLIPDSVDEGHDAVVLESPSNFTDVCIPVKFDSSSKTSPFNLPGSFHAVVLKMQENVDNLRKLIASDDFDATSKRTLELAIQAKFKEWLTLSGNNRQVLDLVQLEKSKNNQ</sequence>
<dbReference type="OrthoDB" id="427777at2759"/>
<protein>
    <submittedName>
        <fullName evidence="1">Uncharacterized protein</fullName>
    </submittedName>
</protein>
<accession>A0A1W0A5I2</accession>
<dbReference type="AlphaFoldDB" id="A0A1W0A5I2"/>
<evidence type="ECO:0000313" key="2">
    <source>
        <dbReference type="Proteomes" id="UP000243217"/>
    </source>
</evidence>
<dbReference type="STRING" id="74557.A0A1W0A5I2"/>
<dbReference type="EMBL" id="JNBS01000452">
    <property type="protein sequence ID" value="OQS05469.1"/>
    <property type="molecule type" value="Genomic_DNA"/>
</dbReference>
<proteinExistence type="predicted"/>
<gene>
    <name evidence="1" type="ORF">THRCLA_02407</name>
</gene>
<dbReference type="Proteomes" id="UP000243217">
    <property type="component" value="Unassembled WGS sequence"/>
</dbReference>
<dbReference type="InterPro" id="IPR039589">
    <property type="entry name" value="TBCC1"/>
</dbReference>
<dbReference type="PANTHER" id="PTHR16052:SF0">
    <property type="entry name" value="TBCC DOMAIN-CONTAINING PROTEIN 1"/>
    <property type="match status" value="1"/>
</dbReference>